<accession>A0A6J5MFX1</accession>
<gene>
    <name evidence="1" type="ORF">UFOVP447_20</name>
</gene>
<proteinExistence type="predicted"/>
<organism evidence="1">
    <name type="scientific">uncultured Caudovirales phage</name>
    <dbReference type="NCBI Taxonomy" id="2100421"/>
    <lineage>
        <taxon>Viruses</taxon>
        <taxon>Duplodnaviria</taxon>
        <taxon>Heunggongvirae</taxon>
        <taxon>Uroviricota</taxon>
        <taxon>Caudoviricetes</taxon>
        <taxon>Peduoviridae</taxon>
        <taxon>Maltschvirus</taxon>
        <taxon>Maltschvirus maltsch</taxon>
    </lineage>
</organism>
<sequence>MTKAIDLSSYVHNVWSAEGLEAKKSAMLELIEASHAKADTKRLYTTKVNMERNPSRLDILASNYTMSGEGMKVR</sequence>
<name>A0A6J5MFX1_9CAUD</name>
<reference evidence="1" key="1">
    <citation type="submission" date="2020-04" db="EMBL/GenBank/DDBJ databases">
        <authorList>
            <person name="Chiriac C."/>
            <person name="Salcher M."/>
            <person name="Ghai R."/>
            <person name="Kavagutti S V."/>
        </authorList>
    </citation>
    <scope>NUCLEOTIDE SEQUENCE</scope>
</reference>
<dbReference type="EMBL" id="LR796423">
    <property type="protein sequence ID" value="CAB4142619.1"/>
    <property type="molecule type" value="Genomic_DNA"/>
</dbReference>
<evidence type="ECO:0000313" key="1">
    <source>
        <dbReference type="EMBL" id="CAB4142619.1"/>
    </source>
</evidence>
<protein>
    <submittedName>
        <fullName evidence="1">Uncharacterized protein</fullName>
    </submittedName>
</protein>